<dbReference type="EMBL" id="MU005592">
    <property type="protein sequence ID" value="KAF2681315.1"/>
    <property type="molecule type" value="Genomic_DNA"/>
</dbReference>
<feature type="transmembrane region" description="Helical" evidence="1">
    <location>
        <begin position="90"/>
        <end position="108"/>
    </location>
</feature>
<feature type="transmembrane region" description="Helical" evidence="1">
    <location>
        <begin position="48"/>
        <end position="70"/>
    </location>
</feature>
<accession>A0A6G1IT27</accession>
<keyword evidence="3" id="KW-1185">Reference proteome</keyword>
<proteinExistence type="predicted"/>
<dbReference type="Proteomes" id="UP000799291">
    <property type="component" value="Unassembled WGS sequence"/>
</dbReference>
<organism evidence="2 3">
    <name type="scientific">Lentithecium fluviatile CBS 122367</name>
    <dbReference type="NCBI Taxonomy" id="1168545"/>
    <lineage>
        <taxon>Eukaryota</taxon>
        <taxon>Fungi</taxon>
        <taxon>Dikarya</taxon>
        <taxon>Ascomycota</taxon>
        <taxon>Pezizomycotina</taxon>
        <taxon>Dothideomycetes</taxon>
        <taxon>Pleosporomycetidae</taxon>
        <taxon>Pleosporales</taxon>
        <taxon>Massarineae</taxon>
        <taxon>Lentitheciaceae</taxon>
        <taxon>Lentithecium</taxon>
    </lineage>
</organism>
<keyword evidence="1" id="KW-0472">Membrane</keyword>
<feature type="transmembrane region" description="Helical" evidence="1">
    <location>
        <begin position="150"/>
        <end position="168"/>
    </location>
</feature>
<protein>
    <submittedName>
        <fullName evidence="2">Uncharacterized protein</fullName>
    </submittedName>
</protein>
<keyword evidence="1" id="KW-1133">Transmembrane helix</keyword>
<sequence>MTGSRTWGTIGSKSLGTTGSKTWGTTVTRIDNWPEDAKPLKRHNWLSYCYMVGDVVLVLLPIYFILLGVAAVTLHTKPTKDNIFGPKVEAAINLGPTVFPIVFAAICGRSMKMIARHLAERGAKLSTLELLMASQSVWGTVESQLLMQRLTLVGAHLLFLWALSPLGGQASLRLIGRSGQDSYATTKLRYLTTGPGGTMWGVATTYVANGQFADAGALYTAALLTPQSTKIGPRDSWGNVKIPRLEALNMTLGDNNGWVTVPGISEPETYSSLVGLPIVGLPADGKSNFTLESTYLSVECGNFTQLPYPGMNGTTANGNTNWTKLDEIAPGQIWVNKSIDDPFGVVGRKASFFLDTDRNFAWALALDPESEALLGRLDGFVGHINQSRLTDLEVKKSRNLMYVSQYALSPDANRFGLNMATCSLSQNHVEVMVYCDRDQCSAAKIRNSLVDTRPSTLTGFEHGGIAENFIREFPRAVTFATGSSPTEHFLSSSSSFPFIQQVGQPAQDVMFTNVSVVPPDVFSRRLSLLLNTYYQVSIQPTGYWGGLSKNLSAYGPDTLPVTDIDAYLPGNLSATGHSFFDWFPTFSEAAPDIDSPFIGATTTGYITSTKEIFVCKFAWFALLVATSSIIFLTGLFALVLKRMTLGPELFGFVTSMTYENPHMRILEGGSTLDVMERARFLKDVQVFVGDVQGDQDVGHIAFAAGAPHRKLERGRLYA</sequence>
<evidence type="ECO:0000313" key="3">
    <source>
        <dbReference type="Proteomes" id="UP000799291"/>
    </source>
</evidence>
<dbReference type="OrthoDB" id="3692311at2759"/>
<evidence type="ECO:0000313" key="2">
    <source>
        <dbReference type="EMBL" id="KAF2681315.1"/>
    </source>
</evidence>
<evidence type="ECO:0000256" key="1">
    <source>
        <dbReference type="SAM" id="Phobius"/>
    </source>
</evidence>
<reference evidence="2" key="1">
    <citation type="journal article" date="2020" name="Stud. Mycol.">
        <title>101 Dothideomycetes genomes: a test case for predicting lifestyles and emergence of pathogens.</title>
        <authorList>
            <person name="Haridas S."/>
            <person name="Albert R."/>
            <person name="Binder M."/>
            <person name="Bloem J."/>
            <person name="Labutti K."/>
            <person name="Salamov A."/>
            <person name="Andreopoulos B."/>
            <person name="Baker S."/>
            <person name="Barry K."/>
            <person name="Bills G."/>
            <person name="Bluhm B."/>
            <person name="Cannon C."/>
            <person name="Castanera R."/>
            <person name="Culley D."/>
            <person name="Daum C."/>
            <person name="Ezra D."/>
            <person name="Gonzalez J."/>
            <person name="Henrissat B."/>
            <person name="Kuo A."/>
            <person name="Liang C."/>
            <person name="Lipzen A."/>
            <person name="Lutzoni F."/>
            <person name="Magnuson J."/>
            <person name="Mondo S."/>
            <person name="Nolan M."/>
            <person name="Ohm R."/>
            <person name="Pangilinan J."/>
            <person name="Park H.-J."/>
            <person name="Ramirez L."/>
            <person name="Alfaro M."/>
            <person name="Sun H."/>
            <person name="Tritt A."/>
            <person name="Yoshinaga Y."/>
            <person name="Zwiers L.-H."/>
            <person name="Turgeon B."/>
            <person name="Goodwin S."/>
            <person name="Spatafora J."/>
            <person name="Crous P."/>
            <person name="Grigoriev I."/>
        </authorList>
    </citation>
    <scope>NUCLEOTIDE SEQUENCE</scope>
    <source>
        <strain evidence="2">CBS 122367</strain>
    </source>
</reference>
<name>A0A6G1IT27_9PLEO</name>
<keyword evidence="1" id="KW-0812">Transmembrane</keyword>
<gene>
    <name evidence="2" type="ORF">K458DRAFT_310114</name>
</gene>
<feature type="transmembrane region" description="Helical" evidence="1">
    <location>
        <begin position="617"/>
        <end position="640"/>
    </location>
</feature>
<dbReference type="AlphaFoldDB" id="A0A6G1IT27"/>